<accession>A0A831W3T9</accession>
<keyword evidence="7 14" id="KW-0808">Transferase</keyword>
<dbReference type="Gene3D" id="2.40.30.10">
    <property type="entry name" value="Translation factors"/>
    <property type="match status" value="1"/>
</dbReference>
<dbReference type="GO" id="GO:0103016">
    <property type="term" value="F:tRNA-uridine 2-sulfurtransferase activity"/>
    <property type="evidence" value="ECO:0007669"/>
    <property type="project" value="UniProtKB-EC"/>
</dbReference>
<evidence type="ECO:0000313" key="17">
    <source>
        <dbReference type="EMBL" id="HEB94938.1"/>
    </source>
</evidence>
<keyword evidence="12" id="KW-1015">Disulfide bond</keyword>
<dbReference type="InterPro" id="IPR046884">
    <property type="entry name" value="MnmA-like_central"/>
</dbReference>
<dbReference type="InterPro" id="IPR046885">
    <property type="entry name" value="MnmA-like_C"/>
</dbReference>
<evidence type="ECO:0000256" key="10">
    <source>
        <dbReference type="ARBA" id="ARBA00022840"/>
    </source>
</evidence>
<dbReference type="HAMAP" id="MF_00144">
    <property type="entry name" value="tRNA_thiouridyl_MnmA"/>
    <property type="match status" value="1"/>
</dbReference>
<dbReference type="PANTHER" id="PTHR11933">
    <property type="entry name" value="TRNA 5-METHYLAMINOMETHYL-2-THIOURIDYLATE -METHYLTRANSFERASE"/>
    <property type="match status" value="1"/>
</dbReference>
<proteinExistence type="inferred from homology"/>
<evidence type="ECO:0000256" key="5">
    <source>
        <dbReference type="ARBA" id="ARBA00022490"/>
    </source>
</evidence>
<dbReference type="NCBIfam" id="TIGR00420">
    <property type="entry name" value="trmU"/>
    <property type="match status" value="1"/>
</dbReference>
<comment type="function">
    <text evidence="14">Catalyzes the 2-thiolation of uridine at the wobble position (U34) of tRNA, leading to the formation of s(2)U34.</text>
</comment>
<feature type="active site" description="Cysteine persulfide intermediate" evidence="14">
    <location>
        <position position="198"/>
    </location>
</feature>
<dbReference type="SUPFAM" id="SSF52402">
    <property type="entry name" value="Adenine nucleotide alpha hydrolases-like"/>
    <property type="match status" value="1"/>
</dbReference>
<feature type="region of interest" description="Interaction with target base in tRNA" evidence="14">
    <location>
        <begin position="97"/>
        <end position="99"/>
    </location>
</feature>
<protein>
    <recommendedName>
        <fullName evidence="4 14">tRNA-specific 2-thiouridylase MnmA</fullName>
        <ecNumber evidence="3 14">2.8.1.13</ecNumber>
    </recommendedName>
</protein>
<evidence type="ECO:0000256" key="4">
    <source>
        <dbReference type="ARBA" id="ARBA00013805"/>
    </source>
</evidence>
<dbReference type="EMBL" id="DRKP01000010">
    <property type="protein sequence ID" value="HEB94938.1"/>
    <property type="molecule type" value="Genomic_DNA"/>
</dbReference>
<dbReference type="EC" id="2.8.1.13" evidence="3 14"/>
<evidence type="ECO:0000256" key="12">
    <source>
        <dbReference type="ARBA" id="ARBA00023157"/>
    </source>
</evidence>
<dbReference type="CDD" id="cd01998">
    <property type="entry name" value="MnmA_TRMU-like"/>
    <property type="match status" value="1"/>
</dbReference>
<dbReference type="Pfam" id="PF03054">
    <property type="entry name" value="tRNA_Me_trans"/>
    <property type="match status" value="1"/>
</dbReference>
<dbReference type="InterPro" id="IPR014729">
    <property type="entry name" value="Rossmann-like_a/b/a_fold"/>
</dbReference>
<keyword evidence="9 14" id="KW-0547">Nucleotide-binding</keyword>
<evidence type="ECO:0000256" key="1">
    <source>
        <dbReference type="ARBA" id="ARBA00004496"/>
    </source>
</evidence>
<dbReference type="PANTHER" id="PTHR11933:SF5">
    <property type="entry name" value="MITOCHONDRIAL TRNA-SPECIFIC 2-THIOURIDYLASE 1"/>
    <property type="match status" value="1"/>
</dbReference>
<dbReference type="FunFam" id="2.40.30.10:FF:000023">
    <property type="entry name" value="tRNA-specific 2-thiouridylase MnmA"/>
    <property type="match status" value="1"/>
</dbReference>
<evidence type="ECO:0000256" key="14">
    <source>
        <dbReference type="HAMAP-Rule" id="MF_00144"/>
    </source>
</evidence>
<dbReference type="AlphaFoldDB" id="A0A831W3T9"/>
<dbReference type="FunFam" id="2.30.30.280:FF:000001">
    <property type="entry name" value="tRNA-specific 2-thiouridylase MnmA"/>
    <property type="match status" value="1"/>
</dbReference>
<dbReference type="GO" id="GO:0005524">
    <property type="term" value="F:ATP binding"/>
    <property type="evidence" value="ECO:0007669"/>
    <property type="project" value="UniProtKB-KW"/>
</dbReference>
<feature type="region of interest" description="Interaction with tRNA" evidence="14">
    <location>
        <begin position="148"/>
        <end position="150"/>
    </location>
</feature>
<evidence type="ECO:0000256" key="7">
    <source>
        <dbReference type="ARBA" id="ARBA00022679"/>
    </source>
</evidence>
<keyword evidence="5 14" id="KW-0963">Cytoplasm</keyword>
<evidence type="ECO:0000256" key="3">
    <source>
        <dbReference type="ARBA" id="ARBA00011949"/>
    </source>
</evidence>
<dbReference type="GO" id="GO:0005737">
    <property type="term" value="C:cytoplasm"/>
    <property type="evidence" value="ECO:0007669"/>
    <property type="project" value="UniProtKB-SubCell"/>
</dbReference>
<evidence type="ECO:0000259" key="15">
    <source>
        <dbReference type="Pfam" id="PF20258"/>
    </source>
</evidence>
<dbReference type="Gene3D" id="3.40.50.620">
    <property type="entry name" value="HUPs"/>
    <property type="match status" value="1"/>
</dbReference>
<dbReference type="NCBIfam" id="NF001138">
    <property type="entry name" value="PRK00143.1"/>
    <property type="match status" value="1"/>
</dbReference>
<evidence type="ECO:0000256" key="9">
    <source>
        <dbReference type="ARBA" id="ARBA00022741"/>
    </source>
</evidence>
<comment type="caution">
    <text evidence="14">Lacks conserved residue(s) required for the propagation of feature annotation.</text>
</comment>
<keyword evidence="10 14" id="KW-0067">ATP-binding</keyword>
<evidence type="ECO:0000259" key="16">
    <source>
        <dbReference type="Pfam" id="PF20259"/>
    </source>
</evidence>
<evidence type="ECO:0000256" key="2">
    <source>
        <dbReference type="ARBA" id="ARBA00006191"/>
    </source>
</evidence>
<dbReference type="GO" id="GO:0002143">
    <property type="term" value="P:tRNA wobble position uridine thiolation"/>
    <property type="evidence" value="ECO:0007669"/>
    <property type="project" value="TreeGrafter"/>
</dbReference>
<dbReference type="Proteomes" id="UP000886251">
    <property type="component" value="Unassembled WGS sequence"/>
</dbReference>
<dbReference type="FunFam" id="3.40.50.620:FF:000004">
    <property type="entry name" value="tRNA-specific 2-thiouridylase MnmA"/>
    <property type="match status" value="1"/>
</dbReference>
<keyword evidence="8 14" id="KW-0819">tRNA processing</keyword>
<dbReference type="Pfam" id="PF20258">
    <property type="entry name" value="tRNA_Me_trans_C"/>
    <property type="match status" value="1"/>
</dbReference>
<sequence length="372" mass="41542">MPTDAMRILVGLSGGVDSAVAALLLLRQGHRVEALFMKNWEEDDDSGHCAAAEDLADARAAADHLGIRLHTINFSAEYWDRVFEHFLAEYRAGRTPNPDVLCNREIKFRAFLDHALELGWDAIATGHYAVVHSGDGGVELLRARDENKDQTYFLYQLDQYQLRHSRFPLGGLTKAEVRRIARDAGLPNHARRDSTGICFIGERRFRDFLARYLPASPGPIVTPEGREIGRHQGLMYHTLGQRRGLGIGGPAGAGEAPWFVVGKDLAGNRLVVAQQHDHPWLMSTALEATRLHWVAGEPPPLPLSCQARMRHRQPLQTCRLDAAGQDRCRVRFDTPQRAMTPGQSIVFYQGRSCLGGGIIERTLDQRETTDEE</sequence>
<feature type="site" description="Interaction with tRNA" evidence="14">
    <location>
        <position position="127"/>
    </location>
</feature>
<feature type="domain" description="tRNA-specific 2-thiouridylase MnmA-like C-terminal" evidence="15">
    <location>
        <begin position="284"/>
        <end position="359"/>
    </location>
</feature>
<feature type="binding site" evidence="14">
    <location>
        <position position="37"/>
    </location>
    <ligand>
        <name>ATP</name>
        <dbReference type="ChEBI" id="CHEBI:30616"/>
    </ligand>
</feature>
<evidence type="ECO:0000256" key="13">
    <source>
        <dbReference type="ARBA" id="ARBA00051542"/>
    </source>
</evidence>
<keyword evidence="6 14" id="KW-0820">tRNA-binding</keyword>
<dbReference type="Pfam" id="PF20259">
    <property type="entry name" value="tRNA_Me_trans_M"/>
    <property type="match status" value="1"/>
</dbReference>
<name>A0A831W3T9_9GAMM</name>
<evidence type="ECO:0000256" key="8">
    <source>
        <dbReference type="ARBA" id="ARBA00022694"/>
    </source>
</evidence>
<comment type="similarity">
    <text evidence="2 14">Belongs to the MnmA/TRMU family.</text>
</comment>
<keyword evidence="11 14" id="KW-0694">RNA-binding</keyword>
<feature type="active site" description="Nucleophile" evidence="14">
    <location>
        <position position="102"/>
    </location>
</feature>
<evidence type="ECO:0000256" key="11">
    <source>
        <dbReference type="ARBA" id="ARBA00022884"/>
    </source>
</evidence>
<feature type="binding site" evidence="14">
    <location>
        <position position="126"/>
    </location>
    <ligand>
        <name>ATP</name>
        <dbReference type="ChEBI" id="CHEBI:30616"/>
    </ligand>
</feature>
<reference evidence="17" key="1">
    <citation type="journal article" date="2020" name="mSystems">
        <title>Genome- and Community-Level Interaction Insights into Carbon Utilization and Element Cycling Functions of Hydrothermarchaeota in Hydrothermal Sediment.</title>
        <authorList>
            <person name="Zhou Z."/>
            <person name="Liu Y."/>
            <person name="Xu W."/>
            <person name="Pan J."/>
            <person name="Luo Z.H."/>
            <person name="Li M."/>
        </authorList>
    </citation>
    <scope>NUCLEOTIDE SEQUENCE [LARGE SCALE GENOMIC DNA]</scope>
    <source>
        <strain evidence="17">HyVt-443</strain>
    </source>
</reference>
<dbReference type="InterPro" id="IPR004506">
    <property type="entry name" value="MnmA-like"/>
</dbReference>
<dbReference type="GO" id="GO:0000049">
    <property type="term" value="F:tRNA binding"/>
    <property type="evidence" value="ECO:0007669"/>
    <property type="project" value="UniProtKB-KW"/>
</dbReference>
<feature type="binding site" evidence="14">
    <location>
        <begin position="11"/>
        <end position="18"/>
    </location>
    <ligand>
        <name>ATP</name>
        <dbReference type="ChEBI" id="CHEBI:30616"/>
    </ligand>
</feature>
<dbReference type="InterPro" id="IPR023382">
    <property type="entry name" value="MnmA-like_central_sf"/>
</dbReference>
<dbReference type="Gene3D" id="2.30.30.280">
    <property type="entry name" value="Adenine nucleotide alpha hydrolases-like domains"/>
    <property type="match status" value="1"/>
</dbReference>
<comment type="subcellular location">
    <subcellularLocation>
        <location evidence="1 14">Cytoplasm</location>
    </subcellularLocation>
</comment>
<evidence type="ECO:0000256" key="6">
    <source>
        <dbReference type="ARBA" id="ARBA00022555"/>
    </source>
</evidence>
<feature type="site" description="Interaction with tRNA" evidence="14">
    <location>
        <position position="343"/>
    </location>
</feature>
<gene>
    <name evidence="14 17" type="primary">mnmA</name>
    <name evidence="17" type="ORF">ENI96_00735</name>
</gene>
<comment type="caution">
    <text evidence="17">The sequence shown here is derived from an EMBL/GenBank/DDBJ whole genome shotgun (WGS) entry which is preliminary data.</text>
</comment>
<organism evidence="17">
    <name type="scientific">Sedimenticola thiotaurini</name>
    <dbReference type="NCBI Taxonomy" id="1543721"/>
    <lineage>
        <taxon>Bacteria</taxon>
        <taxon>Pseudomonadati</taxon>
        <taxon>Pseudomonadota</taxon>
        <taxon>Gammaproteobacteria</taxon>
        <taxon>Chromatiales</taxon>
        <taxon>Sedimenticolaceae</taxon>
        <taxon>Sedimenticola</taxon>
    </lineage>
</organism>
<feature type="domain" description="tRNA-specific 2-thiouridylase MnmA-like central" evidence="16">
    <location>
        <begin position="206"/>
        <end position="274"/>
    </location>
</feature>
<comment type="catalytic activity">
    <reaction evidence="13 14">
        <text>S-sulfanyl-L-cysteinyl-[protein] + uridine(34) in tRNA + AH2 + ATP = 2-thiouridine(34) in tRNA + L-cysteinyl-[protein] + A + AMP + diphosphate + H(+)</text>
        <dbReference type="Rhea" id="RHEA:47032"/>
        <dbReference type="Rhea" id="RHEA-COMP:10131"/>
        <dbReference type="Rhea" id="RHEA-COMP:11726"/>
        <dbReference type="Rhea" id="RHEA-COMP:11727"/>
        <dbReference type="Rhea" id="RHEA-COMP:11728"/>
        <dbReference type="ChEBI" id="CHEBI:13193"/>
        <dbReference type="ChEBI" id="CHEBI:15378"/>
        <dbReference type="ChEBI" id="CHEBI:17499"/>
        <dbReference type="ChEBI" id="CHEBI:29950"/>
        <dbReference type="ChEBI" id="CHEBI:30616"/>
        <dbReference type="ChEBI" id="CHEBI:33019"/>
        <dbReference type="ChEBI" id="CHEBI:61963"/>
        <dbReference type="ChEBI" id="CHEBI:65315"/>
        <dbReference type="ChEBI" id="CHEBI:87170"/>
        <dbReference type="ChEBI" id="CHEBI:456215"/>
        <dbReference type="EC" id="2.8.1.13"/>
    </reaction>
</comment>